<name>A0A246GCZ1_9FLAO</name>
<dbReference type="Pfam" id="PF08570">
    <property type="entry name" value="DUF1761"/>
    <property type="match status" value="1"/>
</dbReference>
<evidence type="ECO:0000256" key="1">
    <source>
        <dbReference type="SAM" id="Phobius"/>
    </source>
</evidence>
<sequence length="158" mass="17505">MHINVLSIIVASLVTLLTGFIWYNPKIFGTIWMLEAGITEEKMKKGNMIKIFSLTLFYSFLLSFIIAPAVNHEIGAMQAAGGNANDAALIDFLKIHHGRFLSFKHGALHGSMLGIFFALPIIAINSLFEQKSWKYIAINAGYWILSLGIMGAIICGWQ</sequence>
<dbReference type="Proteomes" id="UP000198034">
    <property type="component" value="Unassembled WGS sequence"/>
</dbReference>
<dbReference type="AlphaFoldDB" id="A0A246GCZ1"/>
<proteinExistence type="predicted"/>
<comment type="caution">
    <text evidence="2">The sequence shown here is derived from an EMBL/GenBank/DDBJ whole genome shotgun (WGS) entry which is preliminary data.</text>
</comment>
<keyword evidence="1" id="KW-0812">Transmembrane</keyword>
<keyword evidence="1" id="KW-1133">Transmembrane helix</keyword>
<keyword evidence="1" id="KW-0472">Membrane</keyword>
<dbReference type="EMBL" id="MTCY01000006">
    <property type="protein sequence ID" value="OWP79145.1"/>
    <property type="molecule type" value="Genomic_DNA"/>
</dbReference>
<dbReference type="InterPro" id="IPR013879">
    <property type="entry name" value="DUF1761"/>
</dbReference>
<organism evidence="2 3">
    <name type="scientific">Flavobacterium columnare</name>
    <dbReference type="NCBI Taxonomy" id="996"/>
    <lineage>
        <taxon>Bacteria</taxon>
        <taxon>Pseudomonadati</taxon>
        <taxon>Bacteroidota</taxon>
        <taxon>Flavobacteriia</taxon>
        <taxon>Flavobacteriales</taxon>
        <taxon>Flavobacteriaceae</taxon>
        <taxon>Flavobacterium</taxon>
    </lineage>
</organism>
<protein>
    <recommendedName>
        <fullName evidence="4">DUF1761 domain-containing protein</fullName>
    </recommendedName>
</protein>
<evidence type="ECO:0000313" key="2">
    <source>
        <dbReference type="EMBL" id="OWP79145.1"/>
    </source>
</evidence>
<evidence type="ECO:0000313" key="3">
    <source>
        <dbReference type="Proteomes" id="UP000198034"/>
    </source>
</evidence>
<feature type="transmembrane region" description="Helical" evidence="1">
    <location>
        <begin position="135"/>
        <end position="154"/>
    </location>
</feature>
<feature type="transmembrane region" description="Helical" evidence="1">
    <location>
        <begin position="51"/>
        <end position="70"/>
    </location>
</feature>
<feature type="transmembrane region" description="Helical" evidence="1">
    <location>
        <begin position="107"/>
        <end position="128"/>
    </location>
</feature>
<gene>
    <name evidence="2" type="ORF">BWK62_03250</name>
</gene>
<accession>A0A246GCZ1</accession>
<reference evidence="2 3" key="1">
    <citation type="journal article" date="2017" name="Infect. Genet. Evol.">
        <title>Comparative genome analysis of fish pathogen Flavobacterium columnare reveals extensive sequence diversity within the species.</title>
        <authorList>
            <person name="Kayansamruaj P."/>
            <person name="Dong H.T."/>
            <person name="Hirono I."/>
            <person name="Kondo H."/>
            <person name="Senapin S."/>
            <person name="Rodkhum C."/>
        </authorList>
    </citation>
    <scope>NUCLEOTIDE SEQUENCE [LARGE SCALE GENOMIC DNA]</scope>
    <source>
        <strain evidence="2 3">1214</strain>
    </source>
</reference>
<feature type="transmembrane region" description="Helical" evidence="1">
    <location>
        <begin position="6"/>
        <end position="23"/>
    </location>
</feature>
<evidence type="ECO:0008006" key="4">
    <source>
        <dbReference type="Google" id="ProtNLM"/>
    </source>
</evidence>